<dbReference type="Proteomes" id="UP001196765">
    <property type="component" value="Unassembled WGS sequence"/>
</dbReference>
<evidence type="ECO:0000313" key="1">
    <source>
        <dbReference type="EMBL" id="MBV3389119.1"/>
    </source>
</evidence>
<name>A0AAW4N1S8_9BACT</name>
<dbReference type="AlphaFoldDB" id="A0AAW4N1S8"/>
<dbReference type="EMBL" id="JAHOEI010000102">
    <property type="protein sequence ID" value="MBV3389119.1"/>
    <property type="molecule type" value="Genomic_DNA"/>
</dbReference>
<evidence type="ECO:0000313" key="2">
    <source>
        <dbReference type="Proteomes" id="UP001196765"/>
    </source>
</evidence>
<accession>A0AAW4N1S8</accession>
<proteinExistence type="predicted"/>
<protein>
    <submittedName>
        <fullName evidence="1">Uncharacterized protein</fullName>
    </submittedName>
</protein>
<sequence>MYIYPLKAAHGDALIIKFFAKTSLRTLLPQDEDGNAKVVKDIRLYECKNSVVHAADEKR</sequence>
<reference evidence="1" key="1">
    <citation type="submission" date="2021-06" db="EMBL/GenBank/DDBJ databases">
        <title>Collection of gut derived symbiotic bacterial strains cultured from healthy donors.</title>
        <authorList>
            <person name="Lin H."/>
            <person name="Littmann E."/>
            <person name="Pamer E.G."/>
        </authorList>
    </citation>
    <scope>NUCLEOTIDE SEQUENCE</scope>
    <source>
        <strain evidence="1">MSK.21.74</strain>
    </source>
</reference>
<comment type="caution">
    <text evidence="1">The sequence shown here is derived from an EMBL/GenBank/DDBJ whole genome shotgun (WGS) entry which is preliminary data.</text>
</comment>
<gene>
    <name evidence="1" type="ORF">KSW82_15435</name>
</gene>
<organism evidence="1 2">
    <name type="scientific">Segatella copri</name>
    <dbReference type="NCBI Taxonomy" id="165179"/>
    <lineage>
        <taxon>Bacteria</taxon>
        <taxon>Pseudomonadati</taxon>
        <taxon>Bacteroidota</taxon>
        <taxon>Bacteroidia</taxon>
        <taxon>Bacteroidales</taxon>
        <taxon>Prevotellaceae</taxon>
        <taxon>Segatella</taxon>
    </lineage>
</organism>